<dbReference type="PANTHER" id="PTHR10366:SF355">
    <property type="entry name" value="3-BETA HYDROXYSTEROID DEHYDROGENASE_ISOMERASE DOMAIN-CONTAINING PROTEIN"/>
    <property type="match status" value="1"/>
</dbReference>
<feature type="domain" description="3-beta hydroxysteroid dehydrogenase/isomerase" evidence="2">
    <location>
        <begin position="7"/>
        <end position="140"/>
    </location>
</feature>
<keyword evidence="4" id="KW-1185">Reference proteome</keyword>
<evidence type="ECO:0000313" key="4">
    <source>
        <dbReference type="Proteomes" id="UP001608902"/>
    </source>
</evidence>
<dbReference type="GO" id="GO:0016491">
    <property type="term" value="F:oxidoreductase activity"/>
    <property type="evidence" value="ECO:0007669"/>
    <property type="project" value="UniProtKB-KW"/>
</dbReference>
<dbReference type="Pfam" id="PF01073">
    <property type="entry name" value="3Beta_HSD"/>
    <property type="match status" value="1"/>
</dbReference>
<protein>
    <recommendedName>
        <fullName evidence="2">3-beta hydroxysteroid dehydrogenase/isomerase domain-containing protein</fullName>
    </recommendedName>
</protein>
<organism evidence="3 4">
    <name type="scientific">Gnathostoma spinigerum</name>
    <dbReference type="NCBI Taxonomy" id="75299"/>
    <lineage>
        <taxon>Eukaryota</taxon>
        <taxon>Metazoa</taxon>
        <taxon>Ecdysozoa</taxon>
        <taxon>Nematoda</taxon>
        <taxon>Chromadorea</taxon>
        <taxon>Rhabditida</taxon>
        <taxon>Spirurina</taxon>
        <taxon>Gnathostomatomorpha</taxon>
        <taxon>Gnathostomatoidea</taxon>
        <taxon>Gnathostomatidae</taxon>
        <taxon>Gnathostoma</taxon>
    </lineage>
</organism>
<evidence type="ECO:0000313" key="3">
    <source>
        <dbReference type="EMBL" id="MFH4980437.1"/>
    </source>
</evidence>
<name>A0ABD6EV37_9BILA</name>
<keyword evidence="1" id="KW-0560">Oxidoreductase</keyword>
<dbReference type="Gene3D" id="3.40.50.720">
    <property type="entry name" value="NAD(P)-binding Rossmann-like Domain"/>
    <property type="match status" value="1"/>
</dbReference>
<accession>A0ABD6EV37</accession>
<dbReference type="Proteomes" id="UP001608902">
    <property type="component" value="Unassembled WGS sequence"/>
</dbReference>
<dbReference type="EMBL" id="JBGFUD010005541">
    <property type="protein sequence ID" value="MFH4980437.1"/>
    <property type="molecule type" value="Genomic_DNA"/>
</dbReference>
<evidence type="ECO:0000256" key="1">
    <source>
        <dbReference type="ARBA" id="ARBA00023002"/>
    </source>
</evidence>
<dbReference type="InterPro" id="IPR002225">
    <property type="entry name" value="3Beta_OHSteriod_DH/Estase"/>
</dbReference>
<reference evidence="3 4" key="1">
    <citation type="submission" date="2024-08" db="EMBL/GenBank/DDBJ databases">
        <title>Gnathostoma spinigerum genome.</title>
        <authorList>
            <person name="Gonzalez-Bertolin B."/>
            <person name="Monzon S."/>
            <person name="Zaballos A."/>
            <person name="Jimenez P."/>
            <person name="Dekumyoy P."/>
            <person name="Varona S."/>
            <person name="Cuesta I."/>
            <person name="Sumanam S."/>
            <person name="Adisakwattana P."/>
            <person name="Gasser R.B."/>
            <person name="Hernandez-Gonzalez A."/>
            <person name="Young N.D."/>
            <person name="Perteguer M.J."/>
        </authorList>
    </citation>
    <scope>NUCLEOTIDE SEQUENCE [LARGE SCALE GENOMIC DNA]</scope>
    <source>
        <strain evidence="3">AL3</strain>
        <tissue evidence="3">Liver</tissue>
    </source>
</reference>
<dbReference type="InterPro" id="IPR050425">
    <property type="entry name" value="NAD(P)_dehydrat-like"/>
</dbReference>
<proteinExistence type="predicted"/>
<dbReference type="PANTHER" id="PTHR10366">
    <property type="entry name" value="NAD DEPENDENT EPIMERASE/DEHYDRATASE"/>
    <property type="match status" value="1"/>
</dbReference>
<evidence type="ECO:0000259" key="2">
    <source>
        <dbReference type="Pfam" id="PF01073"/>
    </source>
</evidence>
<comment type="caution">
    <text evidence="3">The sequence shown here is derived from an EMBL/GenBank/DDBJ whole genome shotgun (WGS) entry which is preliminary data.</text>
</comment>
<sequence length="150" mass="16490">MTRRMCVIGGGGYFGQHIAMELQKQGHYTVLLDITHYDVPVVQLDDSKTQRITGSLMDVPVLDSALQGCDACFHIAAYGMTGGASLDKKMVYEVNVNGTRQVIERCRANNVHFLVFASSVGVIFTNNELHFADESVPYPPPDQVDNQPGK</sequence>
<dbReference type="InterPro" id="IPR036291">
    <property type="entry name" value="NAD(P)-bd_dom_sf"/>
</dbReference>
<dbReference type="AlphaFoldDB" id="A0ABD6EV37"/>
<gene>
    <name evidence="3" type="ORF">AB6A40_007146</name>
</gene>
<dbReference type="SUPFAM" id="SSF51735">
    <property type="entry name" value="NAD(P)-binding Rossmann-fold domains"/>
    <property type="match status" value="1"/>
</dbReference>